<evidence type="ECO:0000259" key="10">
    <source>
        <dbReference type="Pfam" id="PF17286"/>
    </source>
</evidence>
<feature type="site" description="Critical for specifying symmetric addition of methyl groups" evidence="7">
    <location>
        <position position="290"/>
    </location>
</feature>
<dbReference type="PANTHER" id="PTHR10738:SF0">
    <property type="entry name" value="PROTEIN ARGININE N-METHYLTRANSFERASE 5"/>
    <property type="match status" value="1"/>
</dbReference>
<dbReference type="PROSITE" id="PS51678">
    <property type="entry name" value="SAM_MT_PRMT"/>
    <property type="match status" value="1"/>
</dbReference>
<evidence type="ECO:0000256" key="3">
    <source>
        <dbReference type="ARBA" id="ARBA00022691"/>
    </source>
</evidence>
<dbReference type="InterPro" id="IPR035075">
    <property type="entry name" value="PRMT5"/>
</dbReference>
<feature type="domain" description="PRMT5 oligomerisation" evidence="10">
    <location>
        <begin position="432"/>
        <end position="635"/>
    </location>
</feature>
<dbReference type="EMBL" id="BDSP01000289">
    <property type="protein sequence ID" value="GAX29423.1"/>
    <property type="molecule type" value="Genomic_DNA"/>
</dbReference>
<dbReference type="InterPro" id="IPR025799">
    <property type="entry name" value="Arg_MeTrfase"/>
</dbReference>
<evidence type="ECO:0000259" key="9">
    <source>
        <dbReference type="Pfam" id="PF17285"/>
    </source>
</evidence>
<dbReference type="Pfam" id="PF05185">
    <property type="entry name" value="PRMT5"/>
    <property type="match status" value="1"/>
</dbReference>
<keyword evidence="2 4" id="KW-0808">Transferase</keyword>
<dbReference type="InterPro" id="IPR007857">
    <property type="entry name" value="Arg_MeTrfase_PRMT5"/>
</dbReference>
<dbReference type="InterPro" id="IPR035247">
    <property type="entry name" value="PRMT5_TIM"/>
</dbReference>
<evidence type="ECO:0000256" key="7">
    <source>
        <dbReference type="PIRSR" id="PIRSR015894-3"/>
    </source>
</evidence>
<dbReference type="OrthoDB" id="1368803at2759"/>
<comment type="caution">
    <text evidence="11">The sequence shown here is derived from an EMBL/GenBank/DDBJ whole genome shotgun (WGS) entry which is preliminary data.</text>
</comment>
<proteinExistence type="inferred from homology"/>
<evidence type="ECO:0000313" key="11">
    <source>
        <dbReference type="EMBL" id="GAX29423.1"/>
    </source>
</evidence>
<protein>
    <recommendedName>
        <fullName evidence="4">Protein arginine N-methyltransferase</fullName>
    </recommendedName>
</protein>
<feature type="domain" description="PRMT5 TIM barrel" evidence="9">
    <location>
        <begin position="80"/>
        <end position="247"/>
    </location>
</feature>
<evidence type="ECO:0000313" key="12">
    <source>
        <dbReference type="Proteomes" id="UP000198406"/>
    </source>
</evidence>
<dbReference type="InterPro" id="IPR035248">
    <property type="entry name" value="PRMT5_C"/>
</dbReference>
<feature type="domain" description="PRMT5 arginine-N-methyltransferase" evidence="8">
    <location>
        <begin position="261"/>
        <end position="425"/>
    </location>
</feature>
<evidence type="ECO:0000256" key="6">
    <source>
        <dbReference type="PIRSR" id="PIRSR015894-2"/>
    </source>
</evidence>
<feature type="active site" description="Proton donor/acceptor" evidence="5">
    <location>
        <position position="400"/>
    </location>
</feature>
<sequence>MTEASLLLGYQEDTFSHDVAVALQTVRPESFDYVVTDLPHVGGGLNNQTRSDVTVVEAKWWRTSVVGRCPGTIEEWPNYLPWAWHMNLPAVILPTPDDNVPQYSQQLASLAMSALQEAGGSFQLWVPVCLDAASIRSWKNIISACQYPSLVGVLLEIPPIVGDPREHMAKQMTLMHNLIGCGPIKSFSIRTSLFLTNRQGYPTLAKPHQYIIEYLLKRLGRTLKVLLINDTAATNRVNFQQYLQHLRNRDSVTAVLDSSNAQDEHDYLDALQKPLQPLQDHLLFATYEVFEGDPIKYQRYQDACRSFLTERQAGTNTSVLVVGAGRGPLVTAVLQAYRESQSATLLRVIAVEKNPSAVLYLQSKQQFDPLWQQYKVQVIQTDLRSLEDQYCQQADLIVSELLGSFGCNELSPECLDALLKRCRPDVQSVPARYTSFLAPVSSLKLHQEVMAQSFYPDNNARVVGQQIAVETPYVVRTHAASQMFPEQTCWTFEHPTIVDDTSRKVTLVFRDNRGAIAYGPGYGAADDMVASSEADTETWIVTGLLGSFSADLSPDGVHKISIAPHSFSVGMFSWFPLYFPLQHPVHIPPQGIIETSIWRKIDDKRVWYEWMATVMDADGNVLSTTPIHNPRGRSSHVSL</sequence>
<evidence type="ECO:0000256" key="2">
    <source>
        <dbReference type="ARBA" id="ARBA00022679"/>
    </source>
</evidence>
<reference evidence="11 12" key="1">
    <citation type="journal article" date="2015" name="Plant Cell">
        <title>Oil accumulation by the oleaginous diatom Fistulifera solaris as revealed by the genome and transcriptome.</title>
        <authorList>
            <person name="Tanaka T."/>
            <person name="Maeda Y."/>
            <person name="Veluchamy A."/>
            <person name="Tanaka M."/>
            <person name="Abida H."/>
            <person name="Marechal E."/>
            <person name="Bowler C."/>
            <person name="Muto M."/>
            <person name="Sunaga Y."/>
            <person name="Tanaka M."/>
            <person name="Yoshino T."/>
            <person name="Taniguchi T."/>
            <person name="Fukuda Y."/>
            <person name="Nemoto M."/>
            <person name="Matsumoto M."/>
            <person name="Wong P.S."/>
            <person name="Aburatani S."/>
            <person name="Fujibuchi W."/>
        </authorList>
    </citation>
    <scope>NUCLEOTIDE SEQUENCE [LARGE SCALE GENOMIC DNA]</scope>
    <source>
        <strain evidence="11 12">JPCC DA0580</strain>
    </source>
</reference>
<dbReference type="PIRSF" id="PIRSF015894">
    <property type="entry name" value="Skb1_MeTrfase"/>
    <property type="match status" value="1"/>
</dbReference>
<dbReference type="Proteomes" id="UP000198406">
    <property type="component" value="Unassembled WGS sequence"/>
</dbReference>
<keyword evidence="1 4" id="KW-0489">Methyltransferase</keyword>
<dbReference type="AlphaFoldDB" id="A0A1Z5KSY7"/>
<dbReference type="InParanoid" id="A0A1Z5KSY7"/>
<dbReference type="SUPFAM" id="SSF53335">
    <property type="entry name" value="S-adenosyl-L-methionine-dependent methyltransferases"/>
    <property type="match status" value="1"/>
</dbReference>
<dbReference type="PANTHER" id="PTHR10738">
    <property type="entry name" value="PROTEIN ARGININE N-METHYLTRANSFERASE 5"/>
    <property type="match status" value="1"/>
</dbReference>
<evidence type="ECO:0000256" key="1">
    <source>
        <dbReference type="ARBA" id="ARBA00022603"/>
    </source>
</evidence>
<name>A0A1Z5KSY7_FISSO</name>
<dbReference type="InterPro" id="IPR029063">
    <property type="entry name" value="SAM-dependent_MTases_sf"/>
</dbReference>
<dbReference type="CDD" id="cd02440">
    <property type="entry name" value="AdoMet_MTases"/>
    <property type="match status" value="1"/>
</dbReference>
<dbReference type="GO" id="GO:0005829">
    <property type="term" value="C:cytosol"/>
    <property type="evidence" value="ECO:0007669"/>
    <property type="project" value="TreeGrafter"/>
</dbReference>
<keyword evidence="12" id="KW-1185">Reference proteome</keyword>
<dbReference type="GO" id="GO:0005634">
    <property type="term" value="C:nucleus"/>
    <property type="evidence" value="ECO:0007669"/>
    <property type="project" value="TreeGrafter"/>
</dbReference>
<evidence type="ECO:0000259" key="8">
    <source>
        <dbReference type="Pfam" id="PF05185"/>
    </source>
</evidence>
<keyword evidence="3 4" id="KW-0949">S-adenosyl-L-methionine</keyword>
<accession>A0A1Z5KSY7</accession>
<dbReference type="Pfam" id="PF17286">
    <property type="entry name" value="PRMT5_C"/>
    <property type="match status" value="1"/>
</dbReference>
<dbReference type="GO" id="GO:0016274">
    <property type="term" value="F:protein-arginine N-methyltransferase activity"/>
    <property type="evidence" value="ECO:0007669"/>
    <property type="project" value="InterPro"/>
</dbReference>
<dbReference type="Pfam" id="PF17285">
    <property type="entry name" value="PRMT5_TIM"/>
    <property type="match status" value="1"/>
</dbReference>
<feature type="active site" description="Proton donor/acceptor" evidence="5">
    <location>
        <position position="409"/>
    </location>
</feature>
<evidence type="ECO:0000256" key="4">
    <source>
        <dbReference type="PIRNR" id="PIRNR015894"/>
    </source>
</evidence>
<feature type="binding site" evidence="6">
    <location>
        <position position="352"/>
    </location>
    <ligand>
        <name>S-adenosyl-L-methionine</name>
        <dbReference type="ChEBI" id="CHEBI:59789"/>
    </ligand>
</feature>
<dbReference type="Gene3D" id="3.40.50.150">
    <property type="entry name" value="Vaccinia Virus protein VP39"/>
    <property type="match status" value="1"/>
</dbReference>
<feature type="binding site" evidence="6">
    <location>
        <position position="287"/>
    </location>
    <ligand>
        <name>S-adenosyl-L-methionine</name>
        <dbReference type="ChEBI" id="CHEBI:59789"/>
    </ligand>
</feature>
<dbReference type="Gene3D" id="3.20.20.150">
    <property type="entry name" value="Divalent-metal-dependent TIM barrel enzymes"/>
    <property type="match status" value="1"/>
</dbReference>
<dbReference type="GO" id="GO:0032259">
    <property type="term" value="P:methylation"/>
    <property type="evidence" value="ECO:0007669"/>
    <property type="project" value="UniProtKB-KW"/>
</dbReference>
<evidence type="ECO:0000256" key="5">
    <source>
        <dbReference type="PIRSR" id="PIRSR015894-1"/>
    </source>
</evidence>
<comment type="similarity">
    <text evidence="4">Belongs to the class I-like SAM-binding methyltransferase superfamily.</text>
</comment>
<dbReference type="Gene3D" id="2.70.160.11">
    <property type="entry name" value="Hnrnp arginine n-methyltransferase1"/>
    <property type="match status" value="1"/>
</dbReference>
<dbReference type="GO" id="GO:0006355">
    <property type="term" value="P:regulation of DNA-templated transcription"/>
    <property type="evidence" value="ECO:0007669"/>
    <property type="project" value="TreeGrafter"/>
</dbReference>
<feature type="binding site" evidence="6">
    <location>
        <begin position="296"/>
        <end position="297"/>
    </location>
    <ligand>
        <name>S-adenosyl-L-methionine</name>
        <dbReference type="ChEBI" id="CHEBI:59789"/>
    </ligand>
</feature>
<organism evidence="11 12">
    <name type="scientific">Fistulifera solaris</name>
    <name type="common">Oleaginous diatom</name>
    <dbReference type="NCBI Taxonomy" id="1519565"/>
    <lineage>
        <taxon>Eukaryota</taxon>
        <taxon>Sar</taxon>
        <taxon>Stramenopiles</taxon>
        <taxon>Ochrophyta</taxon>
        <taxon>Bacillariophyta</taxon>
        <taxon>Bacillariophyceae</taxon>
        <taxon>Bacillariophycidae</taxon>
        <taxon>Naviculales</taxon>
        <taxon>Naviculaceae</taxon>
        <taxon>Fistulifera</taxon>
    </lineage>
</organism>
<gene>
    <name evidence="11" type="ORF">FisN_16Hh136</name>
</gene>